<dbReference type="PROSITE" id="PS51832">
    <property type="entry name" value="HD_GYP"/>
    <property type="match status" value="1"/>
</dbReference>
<dbReference type="Gene3D" id="3.40.50.2300">
    <property type="match status" value="1"/>
</dbReference>
<dbReference type="Proteomes" id="UP000270626">
    <property type="component" value="Unassembled WGS sequence"/>
</dbReference>
<protein>
    <submittedName>
        <fullName evidence="4">Putative two-component system response regulator</fullName>
    </submittedName>
</protein>
<dbReference type="InterPro" id="IPR037522">
    <property type="entry name" value="HD_GYP_dom"/>
</dbReference>
<dbReference type="InterPro" id="IPR052020">
    <property type="entry name" value="Cyclic_di-GMP/3'3'-cGAMP_PDE"/>
</dbReference>
<evidence type="ECO:0000259" key="2">
    <source>
        <dbReference type="PROSITE" id="PS50110"/>
    </source>
</evidence>
<dbReference type="SUPFAM" id="SSF52172">
    <property type="entry name" value="CheY-like"/>
    <property type="match status" value="1"/>
</dbReference>
<evidence type="ECO:0000256" key="1">
    <source>
        <dbReference type="PROSITE-ProRule" id="PRU00169"/>
    </source>
</evidence>
<evidence type="ECO:0000313" key="4">
    <source>
        <dbReference type="EMBL" id="RKT49975.1"/>
    </source>
</evidence>
<dbReference type="OrthoDB" id="9763857at2"/>
<feature type="domain" description="HD-GYP" evidence="3">
    <location>
        <begin position="151"/>
        <end position="375"/>
    </location>
</feature>
<dbReference type="EMBL" id="RBXP01000019">
    <property type="protein sequence ID" value="RKT49975.1"/>
    <property type="molecule type" value="Genomic_DNA"/>
</dbReference>
<gene>
    <name evidence="4" type="ORF">DFR40_3118</name>
</gene>
<dbReference type="SUPFAM" id="SSF109604">
    <property type="entry name" value="HD-domain/PDEase-like"/>
    <property type="match status" value="1"/>
</dbReference>
<dbReference type="PANTHER" id="PTHR45228">
    <property type="entry name" value="CYCLIC DI-GMP PHOSPHODIESTERASE TM_0186-RELATED"/>
    <property type="match status" value="1"/>
</dbReference>
<reference evidence="4 5" key="1">
    <citation type="submission" date="2018-10" db="EMBL/GenBank/DDBJ databases">
        <title>Genomic Encyclopedia of Type Strains, Phase IV (KMG-IV): sequencing the most valuable type-strain genomes for metagenomic binning, comparative biology and taxonomic classification.</title>
        <authorList>
            <person name="Goeker M."/>
        </authorList>
    </citation>
    <scope>NUCLEOTIDE SEQUENCE [LARGE SCALE GENOMIC DNA]</scope>
    <source>
        <strain evidence="4 5">DSM 23841</strain>
    </source>
</reference>
<dbReference type="Gene3D" id="1.10.3210.10">
    <property type="entry name" value="Hypothetical protein af1432"/>
    <property type="match status" value="1"/>
</dbReference>
<keyword evidence="1" id="KW-0597">Phosphoprotein</keyword>
<dbReference type="CDD" id="cd19920">
    <property type="entry name" value="REC_PA4781-like"/>
    <property type="match status" value="1"/>
</dbReference>
<dbReference type="InterPro" id="IPR011006">
    <property type="entry name" value="CheY-like_superfamily"/>
</dbReference>
<dbReference type="InterPro" id="IPR001789">
    <property type="entry name" value="Sig_transdc_resp-reg_receiver"/>
</dbReference>
<dbReference type="GO" id="GO:0008081">
    <property type="term" value="F:phosphoric diester hydrolase activity"/>
    <property type="evidence" value="ECO:0007669"/>
    <property type="project" value="UniProtKB-ARBA"/>
</dbReference>
<proteinExistence type="predicted"/>
<keyword evidence="5" id="KW-1185">Reference proteome</keyword>
<dbReference type="PROSITE" id="PS50110">
    <property type="entry name" value="RESPONSE_REGULATORY"/>
    <property type="match status" value="1"/>
</dbReference>
<dbReference type="CDD" id="cd00077">
    <property type="entry name" value="HDc"/>
    <property type="match status" value="1"/>
</dbReference>
<name>A0A495VNS1_9RHOO</name>
<feature type="domain" description="Response regulatory" evidence="2">
    <location>
        <begin position="8"/>
        <end position="124"/>
    </location>
</feature>
<dbReference type="InterPro" id="IPR003607">
    <property type="entry name" value="HD/PDEase_dom"/>
</dbReference>
<organism evidence="4 5">
    <name type="scientific">Azonexus fungiphilus</name>
    <dbReference type="NCBI Taxonomy" id="146940"/>
    <lineage>
        <taxon>Bacteria</taxon>
        <taxon>Pseudomonadati</taxon>
        <taxon>Pseudomonadota</taxon>
        <taxon>Betaproteobacteria</taxon>
        <taxon>Rhodocyclales</taxon>
        <taxon>Azonexaceae</taxon>
        <taxon>Azonexus</taxon>
    </lineage>
</organism>
<comment type="caution">
    <text evidence="4">The sequence shown here is derived from an EMBL/GenBank/DDBJ whole genome shotgun (WGS) entry which is preliminary data.</text>
</comment>
<evidence type="ECO:0000313" key="5">
    <source>
        <dbReference type="Proteomes" id="UP000270626"/>
    </source>
</evidence>
<dbReference type="GO" id="GO:0000160">
    <property type="term" value="P:phosphorelay signal transduction system"/>
    <property type="evidence" value="ECO:0007669"/>
    <property type="project" value="InterPro"/>
</dbReference>
<dbReference type="AlphaFoldDB" id="A0A495VNS1"/>
<sequence length="381" mass="42147">MTEMQRPTILVVDDTPDNLAVVGGILESDYRVRIANSGERALRVAASDPRPELILLDIMMPGMDGYQTLERLRADPALCDIPVIFVTAMDAASDEAIGLQLGAVDYVTKPINPAILLARLRTHLELKANRDRLARHNELLEARVAQRTREVELIKDVSMHALATLAEKRDNETGNHLLRTRGYIEVLMNDLAGQADFAEELTPLRRKLIAKAAPLHDIGKVGIPDSILLKPGRLTPEEFTIMKTHACIGAAALDEAIARVLADRRENRPDEDERYSLDFLETAREIAGGHHEKWDGSGYPQGLSGDAIPLSARLMALADVFDALISKRHYKEAFPLEETIGIIRAGRGAHFDPRIVDCFLTHIDAFTAIANQYSDAPENHP</sequence>
<dbReference type="Pfam" id="PF00072">
    <property type="entry name" value="Response_reg"/>
    <property type="match status" value="1"/>
</dbReference>
<dbReference type="PANTHER" id="PTHR45228:SF5">
    <property type="entry name" value="CYCLIC DI-GMP PHOSPHODIESTERASE VC_1348-RELATED"/>
    <property type="match status" value="1"/>
</dbReference>
<feature type="modified residue" description="4-aspartylphosphate" evidence="1">
    <location>
        <position position="57"/>
    </location>
</feature>
<accession>A0A495VNS1</accession>
<dbReference type="Pfam" id="PF13487">
    <property type="entry name" value="HD_5"/>
    <property type="match status" value="1"/>
</dbReference>
<evidence type="ECO:0000259" key="3">
    <source>
        <dbReference type="PROSITE" id="PS51832"/>
    </source>
</evidence>
<dbReference type="SMART" id="SM00471">
    <property type="entry name" value="HDc"/>
    <property type="match status" value="1"/>
</dbReference>
<dbReference type="SMART" id="SM00448">
    <property type="entry name" value="REC"/>
    <property type="match status" value="1"/>
</dbReference>